<organism evidence="8 9">
    <name type="scientific">Ailuropoda melanoleuca</name>
    <name type="common">Giant panda</name>
    <dbReference type="NCBI Taxonomy" id="9646"/>
    <lineage>
        <taxon>Eukaryota</taxon>
        <taxon>Metazoa</taxon>
        <taxon>Chordata</taxon>
        <taxon>Craniata</taxon>
        <taxon>Vertebrata</taxon>
        <taxon>Euteleostomi</taxon>
        <taxon>Mammalia</taxon>
        <taxon>Eutheria</taxon>
        <taxon>Laurasiatheria</taxon>
        <taxon>Carnivora</taxon>
        <taxon>Caniformia</taxon>
        <taxon>Ursidae</taxon>
        <taxon>Ailuropoda</taxon>
    </lineage>
</organism>
<dbReference type="GO" id="GO:0031681">
    <property type="term" value="F:G-protein beta-subunit binding"/>
    <property type="evidence" value="ECO:0007669"/>
    <property type="project" value="InterPro"/>
</dbReference>
<dbReference type="Pfam" id="PF00631">
    <property type="entry name" value="G-gamma"/>
    <property type="match status" value="1"/>
</dbReference>
<dbReference type="InterPro" id="IPR015898">
    <property type="entry name" value="G-protein_gamma-like_dom"/>
</dbReference>
<evidence type="ECO:0000256" key="1">
    <source>
        <dbReference type="ARBA" id="ARBA00004236"/>
    </source>
</evidence>
<evidence type="ECO:0000313" key="8">
    <source>
        <dbReference type="Ensembl" id="ENSAMEP00000032768.1"/>
    </source>
</evidence>
<evidence type="ECO:0000256" key="3">
    <source>
        <dbReference type="ARBA" id="ARBA00022475"/>
    </source>
</evidence>
<feature type="chain" id="PRO_5030842514" description="G protein gamma domain-containing protein" evidence="6">
    <location>
        <begin position="29"/>
        <end position="66"/>
    </location>
</feature>
<reference evidence="8 9" key="1">
    <citation type="journal article" date="2010" name="Nature">
        <title>The sequence and de novo assembly of the giant panda genome.</title>
        <authorList>
            <person name="Li R."/>
            <person name="Fan W."/>
            <person name="Tian G."/>
            <person name="Zhu H."/>
            <person name="He L."/>
            <person name="Cai J."/>
            <person name="Huang Q."/>
            <person name="Cai Q."/>
            <person name="Li B."/>
            <person name="Bai Y."/>
            <person name="Zhang Z."/>
            <person name="Zhang Y."/>
            <person name="Wang W."/>
            <person name="Li J."/>
            <person name="Wei F."/>
            <person name="Li H."/>
            <person name="Jian M."/>
            <person name="Li J."/>
            <person name="Zhang Z."/>
            <person name="Nielsen R."/>
            <person name="Li D."/>
            <person name="Gu W."/>
            <person name="Yang Z."/>
            <person name="Xuan Z."/>
            <person name="Ryder O.A."/>
            <person name="Leung F.C."/>
            <person name="Zhou Y."/>
            <person name="Cao J."/>
            <person name="Sun X."/>
            <person name="Fu Y."/>
            <person name="Fang X."/>
            <person name="Guo X."/>
            <person name="Wang B."/>
            <person name="Hou R."/>
            <person name="Shen F."/>
            <person name="Mu B."/>
            <person name="Ni P."/>
            <person name="Lin R."/>
            <person name="Qian W."/>
            <person name="Wang G."/>
            <person name="Yu C."/>
            <person name="Nie W."/>
            <person name="Wang J."/>
            <person name="Wu Z."/>
            <person name="Liang H."/>
            <person name="Min J."/>
            <person name="Wu Q."/>
            <person name="Cheng S."/>
            <person name="Ruan J."/>
            <person name="Wang M."/>
            <person name="Shi Z."/>
            <person name="Wen M."/>
            <person name="Liu B."/>
            <person name="Ren X."/>
            <person name="Zheng H."/>
            <person name="Dong D."/>
            <person name="Cook K."/>
            <person name="Shan G."/>
            <person name="Zhang H."/>
            <person name="Kosiol C."/>
            <person name="Xie X."/>
            <person name="Lu Z."/>
            <person name="Zheng H."/>
            <person name="Li Y."/>
            <person name="Steiner C.C."/>
            <person name="Lam T.T."/>
            <person name="Lin S."/>
            <person name="Zhang Q."/>
            <person name="Li G."/>
            <person name="Tian J."/>
            <person name="Gong T."/>
            <person name="Liu H."/>
            <person name="Zhang D."/>
            <person name="Fang L."/>
            <person name="Ye C."/>
            <person name="Zhang J."/>
            <person name="Hu W."/>
            <person name="Xu A."/>
            <person name="Ren Y."/>
            <person name="Zhang G."/>
            <person name="Bruford M.W."/>
            <person name="Li Q."/>
            <person name="Ma L."/>
            <person name="Guo Y."/>
            <person name="An N."/>
            <person name="Hu Y."/>
            <person name="Zheng Y."/>
            <person name="Shi Y."/>
            <person name="Li Z."/>
            <person name="Liu Q."/>
            <person name="Chen Y."/>
            <person name="Zhao J."/>
            <person name="Qu N."/>
            <person name="Zhao S."/>
            <person name="Tian F."/>
            <person name="Wang X."/>
            <person name="Wang H."/>
            <person name="Xu L."/>
            <person name="Liu X."/>
            <person name="Vinar T."/>
            <person name="Wang Y."/>
            <person name="Lam T.W."/>
            <person name="Yiu S.M."/>
            <person name="Liu S."/>
            <person name="Zhang H."/>
            <person name="Li D."/>
            <person name="Huang Y."/>
            <person name="Wang X."/>
            <person name="Yang G."/>
            <person name="Jiang Z."/>
            <person name="Wang J."/>
            <person name="Qin N."/>
            <person name="Li L."/>
            <person name="Li J."/>
            <person name="Bolund L."/>
            <person name="Kristiansen K."/>
            <person name="Wong G.K."/>
            <person name="Olson M."/>
            <person name="Zhang X."/>
            <person name="Li S."/>
            <person name="Yang H."/>
            <person name="Wang J."/>
            <person name="Wang J."/>
        </authorList>
    </citation>
    <scope>NUCLEOTIDE SEQUENCE [LARGE SCALE GENOMIC DNA]</scope>
</reference>
<feature type="signal peptide" evidence="6">
    <location>
        <begin position="1"/>
        <end position="28"/>
    </location>
</feature>
<proteinExistence type="inferred from homology"/>
<keyword evidence="6" id="KW-0732">Signal</keyword>
<comment type="subcellular location">
    <subcellularLocation>
        <location evidence="1">Cell membrane</location>
    </subcellularLocation>
</comment>
<evidence type="ECO:0000256" key="4">
    <source>
        <dbReference type="ARBA" id="ARBA00023136"/>
    </source>
</evidence>
<keyword evidence="5" id="KW-0807">Transducer</keyword>
<keyword evidence="4" id="KW-0472">Membrane</keyword>
<evidence type="ECO:0000259" key="7">
    <source>
        <dbReference type="PROSITE" id="PS50058"/>
    </source>
</evidence>
<protein>
    <recommendedName>
        <fullName evidence="7">G protein gamma domain-containing protein</fullName>
    </recommendedName>
</protein>
<dbReference type="PROSITE" id="PS50058">
    <property type="entry name" value="G_PROTEIN_GAMMA"/>
    <property type="match status" value="1"/>
</dbReference>
<name>A0A7N5JZF2_AILME</name>
<feature type="domain" description="G protein gamma" evidence="7">
    <location>
        <begin position="25"/>
        <end position="66"/>
    </location>
</feature>
<dbReference type="Proteomes" id="UP000008912">
    <property type="component" value="Unassembled WGS sequence"/>
</dbReference>
<evidence type="ECO:0000256" key="6">
    <source>
        <dbReference type="SAM" id="SignalP"/>
    </source>
</evidence>
<dbReference type="InterPro" id="IPR036284">
    <property type="entry name" value="GGL_sf"/>
</dbReference>
<evidence type="ECO:0000313" key="9">
    <source>
        <dbReference type="Proteomes" id="UP000008912"/>
    </source>
</evidence>
<dbReference type="InterPro" id="IPR001770">
    <property type="entry name" value="G-protein_gamma"/>
</dbReference>
<dbReference type="SUPFAM" id="SSF48670">
    <property type="entry name" value="Transducin (heterotrimeric G protein), gamma chain"/>
    <property type="match status" value="1"/>
</dbReference>
<sequence length="66" mass="7328">SSTFCTNIPIIKAVLIVLHLCWFPQAQQAPTDVKQFCLQNAPHDLLLTGVSSRANPFRPQKVCSFS</sequence>
<dbReference type="GO" id="GO:0005834">
    <property type="term" value="C:heterotrimeric G-protein complex"/>
    <property type="evidence" value="ECO:0007669"/>
    <property type="project" value="InterPro"/>
</dbReference>
<accession>A0A7N5JZF2</accession>
<keyword evidence="3" id="KW-1003">Cell membrane</keyword>
<reference evidence="8" key="3">
    <citation type="submission" date="2025-09" db="UniProtKB">
        <authorList>
            <consortium name="Ensembl"/>
        </authorList>
    </citation>
    <scope>IDENTIFICATION</scope>
</reference>
<dbReference type="Ensembl" id="ENSAMET00000027097.1">
    <property type="protein sequence ID" value="ENSAMEP00000032768.1"/>
    <property type="gene ID" value="ENSAMEG00000025894.1"/>
</dbReference>
<comment type="similarity">
    <text evidence="2">Belongs to the G protein gamma family.</text>
</comment>
<reference evidence="8" key="2">
    <citation type="submission" date="2025-08" db="UniProtKB">
        <authorList>
            <consortium name="Ensembl"/>
        </authorList>
    </citation>
    <scope>IDENTIFICATION</scope>
</reference>
<evidence type="ECO:0000256" key="2">
    <source>
        <dbReference type="ARBA" id="ARBA00007431"/>
    </source>
</evidence>
<dbReference type="InParanoid" id="A0A7N5JZF2"/>
<dbReference type="Gene3D" id="4.10.260.10">
    <property type="entry name" value="Transducin (heterotrimeric G protein), gamma chain"/>
    <property type="match status" value="1"/>
</dbReference>
<dbReference type="PANTHER" id="PTHR13809">
    <property type="entry name" value="GUANINE NUCLEOTIDE-BINDING PROTEIN GAMMA SUBUNIT"/>
    <property type="match status" value="1"/>
</dbReference>
<keyword evidence="9" id="KW-1185">Reference proteome</keyword>
<dbReference type="GO" id="GO:0007186">
    <property type="term" value="P:G protein-coupled receptor signaling pathway"/>
    <property type="evidence" value="ECO:0007669"/>
    <property type="project" value="InterPro"/>
</dbReference>
<evidence type="ECO:0000256" key="5">
    <source>
        <dbReference type="ARBA" id="ARBA00023224"/>
    </source>
</evidence>
<dbReference type="GeneTree" id="ENSGT00940000165410"/>
<dbReference type="AlphaFoldDB" id="A0A7N5JZF2"/>